<evidence type="ECO:0000256" key="1">
    <source>
        <dbReference type="ARBA" id="ARBA00004651"/>
    </source>
</evidence>
<sequence>MFRHNLEMHHFFLSITLLLCSSAAKHEEIFNFGDLLRNLNGCDIQILYSWGLKEPLFFEDLNLVTTMFMPMDDKALFSHARLGTAPAMDVLNSRVSKCRLSFILVSTKTDKPNDDFAEQMGVQLAAQTFHKRENYWIRHSHTNFGRSSSFRHIFQMERNYWARLQWSLLQIYGKIRMIKVYLGNDVELIYTKFEDYHFLTCYTEPYISFYFYFSPFQYKLWVVLAISIVTIVSITTTAVHYLREKQHFSAWLFVLATLFEETGFLPSKIEKHTFFRFTLGTWCLMSVILTNCYNGIMITELNAPLKLFHPDTFDHLRCRQNYMVDIVEYYHIKLTAKANDSRRIEQEVVQCGKTVFIAKLSELKLEYEFLSRMYPRTKFFISSKGVLGNPSGCIFIHPWRSRVAKGVQSVTEAGILRYAENQDMAKFNFKRTPAMEQPAGAKSINIATLSGALLTVFILTGGLICATILVFIVESRNCHLLGQLQGSLNLTRFRIWKNKFFGETVVATILVHAQDKGRTKM</sequence>
<gene>
    <name evidence="10" type="ORF">Fcan01_18949</name>
</gene>
<comment type="subcellular location">
    <subcellularLocation>
        <location evidence="1">Cell membrane</location>
        <topology evidence="1">Multi-pass membrane protein</topology>
    </subcellularLocation>
</comment>
<organism evidence="10 11">
    <name type="scientific">Folsomia candida</name>
    <name type="common">Springtail</name>
    <dbReference type="NCBI Taxonomy" id="158441"/>
    <lineage>
        <taxon>Eukaryota</taxon>
        <taxon>Metazoa</taxon>
        <taxon>Ecdysozoa</taxon>
        <taxon>Arthropoda</taxon>
        <taxon>Hexapoda</taxon>
        <taxon>Collembola</taxon>
        <taxon>Entomobryomorpha</taxon>
        <taxon>Isotomoidea</taxon>
        <taxon>Isotomidae</taxon>
        <taxon>Proisotominae</taxon>
        <taxon>Folsomia</taxon>
    </lineage>
</organism>
<reference evidence="10 11" key="1">
    <citation type="submission" date="2015-12" db="EMBL/GenBank/DDBJ databases">
        <title>The genome of Folsomia candida.</title>
        <authorList>
            <person name="Faddeeva A."/>
            <person name="Derks M.F."/>
            <person name="Anvar Y."/>
            <person name="Smit S."/>
            <person name="Van Straalen N."/>
            <person name="Roelofs D."/>
        </authorList>
    </citation>
    <scope>NUCLEOTIDE SEQUENCE [LARGE SCALE GENOMIC DNA]</scope>
    <source>
        <strain evidence="10 11">VU population</strain>
        <tissue evidence="10">Whole body</tissue>
    </source>
</reference>
<dbReference type="PANTHER" id="PTHR42643">
    <property type="entry name" value="IONOTROPIC RECEPTOR 20A-RELATED"/>
    <property type="match status" value="1"/>
</dbReference>
<evidence type="ECO:0000256" key="9">
    <source>
        <dbReference type="SAM" id="SignalP"/>
    </source>
</evidence>
<dbReference type="GO" id="GO:0005886">
    <property type="term" value="C:plasma membrane"/>
    <property type="evidence" value="ECO:0007669"/>
    <property type="project" value="UniProtKB-SubCell"/>
</dbReference>
<keyword evidence="9" id="KW-0732">Signal</keyword>
<feature type="transmembrane region" description="Helical" evidence="8">
    <location>
        <begin position="452"/>
        <end position="473"/>
    </location>
</feature>
<dbReference type="AlphaFoldDB" id="A0A226DKY9"/>
<evidence type="ECO:0000256" key="2">
    <source>
        <dbReference type="ARBA" id="ARBA00022475"/>
    </source>
</evidence>
<evidence type="ECO:0000313" key="10">
    <source>
        <dbReference type="EMBL" id="OXA45859.1"/>
    </source>
</evidence>
<keyword evidence="6" id="KW-0675">Receptor</keyword>
<evidence type="ECO:0000256" key="3">
    <source>
        <dbReference type="ARBA" id="ARBA00022692"/>
    </source>
</evidence>
<accession>A0A226DKY9</accession>
<protein>
    <submittedName>
        <fullName evidence="10">Uncharacterized protein</fullName>
    </submittedName>
</protein>
<feature type="chain" id="PRO_5012217702" evidence="9">
    <location>
        <begin position="24"/>
        <end position="521"/>
    </location>
</feature>
<keyword evidence="7" id="KW-0325">Glycoprotein</keyword>
<proteinExistence type="predicted"/>
<evidence type="ECO:0000256" key="4">
    <source>
        <dbReference type="ARBA" id="ARBA00022989"/>
    </source>
</evidence>
<dbReference type="EMBL" id="LNIX01000016">
    <property type="protein sequence ID" value="OXA45859.1"/>
    <property type="molecule type" value="Genomic_DNA"/>
</dbReference>
<keyword evidence="4 8" id="KW-1133">Transmembrane helix</keyword>
<keyword evidence="11" id="KW-1185">Reference proteome</keyword>
<keyword evidence="2" id="KW-1003">Cell membrane</keyword>
<dbReference type="InterPro" id="IPR052192">
    <property type="entry name" value="Insect_Ionotropic_Sensory_Rcpt"/>
</dbReference>
<feature type="signal peptide" evidence="9">
    <location>
        <begin position="1"/>
        <end position="23"/>
    </location>
</feature>
<keyword evidence="5 8" id="KW-0472">Membrane</keyword>
<evidence type="ECO:0000256" key="5">
    <source>
        <dbReference type="ARBA" id="ARBA00023136"/>
    </source>
</evidence>
<feature type="transmembrane region" description="Helical" evidence="8">
    <location>
        <begin position="277"/>
        <end position="296"/>
    </location>
</feature>
<evidence type="ECO:0000313" key="11">
    <source>
        <dbReference type="Proteomes" id="UP000198287"/>
    </source>
</evidence>
<evidence type="ECO:0000256" key="7">
    <source>
        <dbReference type="ARBA" id="ARBA00023180"/>
    </source>
</evidence>
<keyword evidence="3 8" id="KW-0812">Transmembrane</keyword>
<name>A0A226DKY9_FOLCA</name>
<comment type="caution">
    <text evidence="10">The sequence shown here is derived from an EMBL/GenBank/DDBJ whole genome shotgun (WGS) entry which is preliminary data.</text>
</comment>
<dbReference type="PANTHER" id="PTHR42643:SF24">
    <property type="entry name" value="IONOTROPIC RECEPTOR 60A"/>
    <property type="match status" value="1"/>
</dbReference>
<feature type="transmembrane region" description="Helical" evidence="8">
    <location>
        <begin position="220"/>
        <end position="242"/>
    </location>
</feature>
<evidence type="ECO:0000256" key="6">
    <source>
        <dbReference type="ARBA" id="ARBA00023170"/>
    </source>
</evidence>
<dbReference type="Proteomes" id="UP000198287">
    <property type="component" value="Unassembled WGS sequence"/>
</dbReference>
<dbReference type="Gene3D" id="1.10.287.70">
    <property type="match status" value="1"/>
</dbReference>
<evidence type="ECO:0000256" key="8">
    <source>
        <dbReference type="SAM" id="Phobius"/>
    </source>
</evidence>